<dbReference type="EMBL" id="BMAW01120180">
    <property type="protein sequence ID" value="GFT88023.1"/>
    <property type="molecule type" value="Genomic_DNA"/>
</dbReference>
<name>A0A8X6PX62_NEPPI</name>
<gene>
    <name evidence="1" type="ORF">NPIL_643301</name>
</gene>
<dbReference type="AlphaFoldDB" id="A0A8X6PX62"/>
<reference evidence="1" key="1">
    <citation type="submission" date="2020-08" db="EMBL/GenBank/DDBJ databases">
        <title>Multicomponent nature underlies the extraordinary mechanical properties of spider dragline silk.</title>
        <authorList>
            <person name="Kono N."/>
            <person name="Nakamura H."/>
            <person name="Mori M."/>
            <person name="Yoshida Y."/>
            <person name="Ohtoshi R."/>
            <person name="Malay A.D."/>
            <person name="Moran D.A.P."/>
            <person name="Tomita M."/>
            <person name="Numata K."/>
            <person name="Arakawa K."/>
        </authorList>
    </citation>
    <scope>NUCLEOTIDE SEQUENCE</scope>
</reference>
<comment type="caution">
    <text evidence="1">The sequence shown here is derived from an EMBL/GenBank/DDBJ whole genome shotgun (WGS) entry which is preliminary data.</text>
</comment>
<sequence>MSVKNLARTGRLSSSRNEENIQNINQNIIEDRCLTIHTIFEWRRVQGAICLNFRLDYKNQIESDPKHFV</sequence>
<proteinExistence type="predicted"/>
<evidence type="ECO:0000313" key="1">
    <source>
        <dbReference type="EMBL" id="GFT88023.1"/>
    </source>
</evidence>
<dbReference type="Proteomes" id="UP000887013">
    <property type="component" value="Unassembled WGS sequence"/>
</dbReference>
<evidence type="ECO:0000313" key="2">
    <source>
        <dbReference type="Proteomes" id="UP000887013"/>
    </source>
</evidence>
<accession>A0A8X6PX62</accession>
<keyword evidence="2" id="KW-1185">Reference proteome</keyword>
<protein>
    <submittedName>
        <fullName evidence="1">Uncharacterized protein</fullName>
    </submittedName>
</protein>
<organism evidence="1 2">
    <name type="scientific">Nephila pilipes</name>
    <name type="common">Giant wood spider</name>
    <name type="synonym">Nephila maculata</name>
    <dbReference type="NCBI Taxonomy" id="299642"/>
    <lineage>
        <taxon>Eukaryota</taxon>
        <taxon>Metazoa</taxon>
        <taxon>Ecdysozoa</taxon>
        <taxon>Arthropoda</taxon>
        <taxon>Chelicerata</taxon>
        <taxon>Arachnida</taxon>
        <taxon>Araneae</taxon>
        <taxon>Araneomorphae</taxon>
        <taxon>Entelegynae</taxon>
        <taxon>Araneoidea</taxon>
        <taxon>Nephilidae</taxon>
        <taxon>Nephila</taxon>
    </lineage>
</organism>